<evidence type="ECO:0000313" key="2">
    <source>
        <dbReference type="Proteomes" id="UP000189670"/>
    </source>
</evidence>
<dbReference type="SUPFAM" id="SSF48452">
    <property type="entry name" value="TPR-like"/>
    <property type="match status" value="1"/>
</dbReference>
<gene>
    <name evidence="1" type="ORF">OMM_09423</name>
</gene>
<sequence>MFHKGVQLLKNRAPFDAIPYLYASWALDETCLKAANNIAISFWQLNCPDLALRTVEKSAVNGPRQCHRKIASNIYANTNE</sequence>
<comment type="caution">
    <text evidence="1">The sequence shown here is derived from an EMBL/GenBank/DDBJ whole genome shotgun (WGS) entry which is preliminary data.</text>
</comment>
<dbReference type="Proteomes" id="UP000189670">
    <property type="component" value="Unassembled WGS sequence"/>
</dbReference>
<dbReference type="AlphaFoldDB" id="A0A1V1P4A1"/>
<reference evidence="2" key="1">
    <citation type="submission" date="2012-11" db="EMBL/GenBank/DDBJ databases">
        <authorList>
            <person name="Lucero-Rivera Y.E."/>
            <person name="Tovar-Ramirez D."/>
        </authorList>
    </citation>
    <scope>NUCLEOTIDE SEQUENCE [LARGE SCALE GENOMIC DNA]</scope>
    <source>
        <strain evidence="2">Araruama</strain>
    </source>
</reference>
<dbReference type="InterPro" id="IPR011990">
    <property type="entry name" value="TPR-like_helical_dom_sf"/>
</dbReference>
<dbReference type="EMBL" id="ATBP01000595">
    <property type="protein sequence ID" value="ETR69641.1"/>
    <property type="molecule type" value="Genomic_DNA"/>
</dbReference>
<name>A0A1V1P4A1_9BACT</name>
<accession>A0A1V1P4A1</accession>
<organism evidence="1 2">
    <name type="scientific">Candidatus Magnetoglobus multicellularis str. Araruama</name>
    <dbReference type="NCBI Taxonomy" id="890399"/>
    <lineage>
        <taxon>Bacteria</taxon>
        <taxon>Pseudomonadati</taxon>
        <taxon>Thermodesulfobacteriota</taxon>
        <taxon>Desulfobacteria</taxon>
        <taxon>Desulfobacterales</taxon>
        <taxon>Desulfobacteraceae</taxon>
        <taxon>Candidatus Magnetoglobus</taxon>
    </lineage>
</organism>
<proteinExistence type="predicted"/>
<protein>
    <submittedName>
        <fullName evidence="1">Uncharacterized protein</fullName>
    </submittedName>
</protein>
<evidence type="ECO:0000313" key="1">
    <source>
        <dbReference type="EMBL" id="ETR69641.1"/>
    </source>
</evidence>